<feature type="transmembrane region" description="Helical" evidence="1">
    <location>
        <begin position="361"/>
        <end position="379"/>
    </location>
</feature>
<keyword evidence="1" id="KW-0812">Transmembrane</keyword>
<feature type="transmembrane region" description="Helical" evidence="1">
    <location>
        <begin position="300"/>
        <end position="320"/>
    </location>
</feature>
<sequence>MSNNKHYIKYLVPSIAFIISFILASTIMIFEQVTPFGNHNLLLSDMGSQYITFFSSLHHSLFTHSFQFYSFSQSLGANFLPTVAYYLISPFNLLFLLFPNTADIPKAVTLIIILKSSTIAFTMTYFLENHFKKYDPWMALFGTIFSLCGFVALNYFNIMWLDALICLPLVINGIDDLVSTGRTKRFFGWLFVSILTNFYLGYMICLFSVFYIVYILIETRSSLFPIQNFWKMNRSSLTKFFTSEFLCALSTSFLLLPTVLGMLQTAKGGSWKNFTLAPQFGFEILSQLGVGASNYSSRLFHAPSIFSTTFVILLTLCYFVHPQIKKTSKRNAACFLIIFLLSMLIKLSNTIWHLGQQPAGFPFRNSFFVSFILIVFAYQAWEKNPLRISRFWKWMLPSMLISTIIAGYFGSRLSSWILHNYFSHSLRSYQVIHVTSLESVILSFLFIAATSILIFSTKKMYKKILLLIIVLFEITCNFLLAMNNTPFGNQVVYKKNFTYESSKINQINGSTNCLFRVNNSNTLINKAYHEKYYNYNDPMLFNFYGINFYSSTLNNTTRKTLHAFGFFSKNVRRISSIGLTPLTEFLFGVKYSFELNNKQQDIAPNPSFVGIGFAVPTAFNRLKLNTGKKFSSISNQELVLQALKKSKEPYFEKSKILSSPKTGKTISSNKYSYTYIVKTKASGPMYSEWSAKYSRYNAIYINGKRLSIDEDVSRHKYLQYLGTFSKNRKVEINFVAKKNNLKNNLRIYSLNNTKFKKVVTHTRKSSFSPKISTSFLHTQVTGTIKTTDSSKLLYLSIPYDKGWTILRNDRKVPVKRSLKGMMSVKLTYGYNKIVLTYHVPGLKIGSILSVFSFAFYCLLELFWTYRRRHILNKKTSHISRN</sequence>
<dbReference type="AlphaFoldDB" id="A0A0R1Q8X7"/>
<comment type="caution">
    <text evidence="2">The sequence shown here is derived from an EMBL/GenBank/DDBJ whole genome shotgun (WGS) entry which is preliminary data.</text>
</comment>
<keyword evidence="1" id="KW-1133">Transmembrane helix</keyword>
<dbReference type="RefSeq" id="WP_057736535.1">
    <property type="nucleotide sequence ID" value="NZ_AZEG01000008.1"/>
</dbReference>
<keyword evidence="3" id="KW-1185">Reference proteome</keyword>
<feature type="transmembrane region" description="Helical" evidence="1">
    <location>
        <begin position="139"/>
        <end position="160"/>
    </location>
</feature>
<evidence type="ECO:0000313" key="3">
    <source>
        <dbReference type="Proteomes" id="UP000051155"/>
    </source>
</evidence>
<feature type="transmembrane region" description="Helical" evidence="1">
    <location>
        <begin position="83"/>
        <end position="101"/>
    </location>
</feature>
<dbReference type="PATRIC" id="fig|1423812.3.peg.2548"/>
<dbReference type="Pfam" id="PF09586">
    <property type="entry name" value="YfhO"/>
    <property type="match status" value="1"/>
</dbReference>
<feature type="transmembrane region" description="Helical" evidence="1">
    <location>
        <begin position="107"/>
        <end position="127"/>
    </location>
</feature>
<dbReference type="InterPro" id="IPR018580">
    <property type="entry name" value="Uncharacterised_YfhO"/>
</dbReference>
<evidence type="ECO:0000256" key="1">
    <source>
        <dbReference type="SAM" id="Phobius"/>
    </source>
</evidence>
<proteinExistence type="predicted"/>
<keyword evidence="1" id="KW-0472">Membrane</keyword>
<feature type="transmembrane region" description="Helical" evidence="1">
    <location>
        <begin position="186"/>
        <end position="217"/>
    </location>
</feature>
<feature type="transmembrane region" description="Helical" evidence="1">
    <location>
        <begin position="431"/>
        <end position="455"/>
    </location>
</feature>
<dbReference type="Proteomes" id="UP000051155">
    <property type="component" value="Unassembled WGS sequence"/>
</dbReference>
<feature type="transmembrane region" description="Helical" evidence="1">
    <location>
        <begin position="7"/>
        <end position="30"/>
    </location>
</feature>
<dbReference type="PANTHER" id="PTHR38454">
    <property type="entry name" value="INTEGRAL MEMBRANE PROTEIN-RELATED"/>
    <property type="match status" value="1"/>
</dbReference>
<feature type="transmembrane region" description="Helical" evidence="1">
    <location>
        <begin position="332"/>
        <end position="355"/>
    </location>
</feature>
<feature type="transmembrane region" description="Helical" evidence="1">
    <location>
        <begin position="391"/>
        <end position="411"/>
    </location>
</feature>
<gene>
    <name evidence="2" type="ORF">FD20_GL002395</name>
</gene>
<dbReference type="EMBL" id="AZEG01000008">
    <property type="protein sequence ID" value="KRL37859.1"/>
    <property type="molecule type" value="Genomic_DNA"/>
</dbReference>
<feature type="transmembrane region" description="Helical" evidence="1">
    <location>
        <begin position="844"/>
        <end position="865"/>
    </location>
</feature>
<organism evidence="2 3">
    <name type="scientific">Liquorilactobacillus uvarum DSM 19971</name>
    <dbReference type="NCBI Taxonomy" id="1423812"/>
    <lineage>
        <taxon>Bacteria</taxon>
        <taxon>Bacillati</taxon>
        <taxon>Bacillota</taxon>
        <taxon>Bacilli</taxon>
        <taxon>Lactobacillales</taxon>
        <taxon>Lactobacillaceae</taxon>
        <taxon>Liquorilactobacillus</taxon>
    </lineage>
</organism>
<reference evidence="2 3" key="1">
    <citation type="journal article" date="2015" name="Genome Announc.">
        <title>Expanding the biotechnology potential of lactobacilli through comparative genomics of 213 strains and associated genera.</title>
        <authorList>
            <person name="Sun Z."/>
            <person name="Harris H.M."/>
            <person name="McCann A."/>
            <person name="Guo C."/>
            <person name="Argimon S."/>
            <person name="Zhang W."/>
            <person name="Yang X."/>
            <person name="Jeffery I.B."/>
            <person name="Cooney J.C."/>
            <person name="Kagawa T.F."/>
            <person name="Liu W."/>
            <person name="Song Y."/>
            <person name="Salvetti E."/>
            <person name="Wrobel A."/>
            <person name="Rasinkangas P."/>
            <person name="Parkhill J."/>
            <person name="Rea M.C."/>
            <person name="O'Sullivan O."/>
            <person name="Ritari J."/>
            <person name="Douillard F.P."/>
            <person name="Paul Ross R."/>
            <person name="Yang R."/>
            <person name="Briner A.E."/>
            <person name="Felis G.E."/>
            <person name="de Vos W.M."/>
            <person name="Barrangou R."/>
            <person name="Klaenhammer T.R."/>
            <person name="Caufield P.W."/>
            <person name="Cui Y."/>
            <person name="Zhang H."/>
            <person name="O'Toole P.W."/>
        </authorList>
    </citation>
    <scope>NUCLEOTIDE SEQUENCE [LARGE SCALE GENOMIC DNA]</scope>
    <source>
        <strain evidence="2 3">DSM 19971</strain>
    </source>
</reference>
<name>A0A0R1Q8X7_9LACO</name>
<protein>
    <submittedName>
        <fullName evidence="2">Integral membrane protein</fullName>
    </submittedName>
</protein>
<accession>A0A0R1Q8X7</accession>
<feature type="transmembrane region" description="Helical" evidence="1">
    <location>
        <begin position="50"/>
        <end position="71"/>
    </location>
</feature>
<feature type="transmembrane region" description="Helical" evidence="1">
    <location>
        <begin position="464"/>
        <end position="482"/>
    </location>
</feature>
<feature type="transmembrane region" description="Helical" evidence="1">
    <location>
        <begin position="237"/>
        <end position="263"/>
    </location>
</feature>
<evidence type="ECO:0000313" key="2">
    <source>
        <dbReference type="EMBL" id="KRL37859.1"/>
    </source>
</evidence>
<dbReference type="STRING" id="1423812.FD20_GL002395"/>
<dbReference type="PANTHER" id="PTHR38454:SF1">
    <property type="entry name" value="INTEGRAL MEMBRANE PROTEIN"/>
    <property type="match status" value="1"/>
</dbReference>